<evidence type="ECO:0000313" key="9">
    <source>
        <dbReference type="Proteomes" id="UP000464954"/>
    </source>
</evidence>
<feature type="domain" description="EamA" evidence="7">
    <location>
        <begin position="10"/>
        <end position="146"/>
    </location>
</feature>
<dbReference type="EMBL" id="CP047593">
    <property type="protein sequence ID" value="QHI70465.1"/>
    <property type="molecule type" value="Genomic_DNA"/>
</dbReference>
<reference evidence="8 9" key="1">
    <citation type="submission" date="2020-01" db="EMBL/GenBank/DDBJ databases">
        <title>Ponticoccus aerotolerans gen. nov., sp. nov., an anaerobic bacterium and proposal of Ponticoccusceae fam. nov., Ponticoccusles ord. nov. and Ponticoccuse classis nov. in the phylum Kiritimatiellaeota.</title>
        <authorList>
            <person name="Zhou L.Y."/>
            <person name="Du Z.J."/>
        </authorList>
    </citation>
    <scope>NUCLEOTIDE SEQUENCE [LARGE SCALE GENOMIC DNA]</scope>
    <source>
        <strain evidence="8 9">S-5007</strain>
    </source>
</reference>
<keyword evidence="9" id="KW-1185">Reference proteome</keyword>
<comment type="similarity">
    <text evidence="2">Belongs to the EamA transporter family.</text>
</comment>
<evidence type="ECO:0000256" key="3">
    <source>
        <dbReference type="ARBA" id="ARBA00022692"/>
    </source>
</evidence>
<gene>
    <name evidence="8" type="ORF">GT409_13795</name>
</gene>
<comment type="subcellular location">
    <subcellularLocation>
        <location evidence="1">Membrane</location>
        <topology evidence="1">Multi-pass membrane protein</topology>
    </subcellularLocation>
</comment>
<feature type="transmembrane region" description="Helical" evidence="6">
    <location>
        <begin position="248"/>
        <end position="269"/>
    </location>
</feature>
<protein>
    <submittedName>
        <fullName evidence="8">EamA family transporter</fullName>
    </submittedName>
</protein>
<proteinExistence type="inferred from homology"/>
<dbReference type="Pfam" id="PF00892">
    <property type="entry name" value="EamA"/>
    <property type="match status" value="2"/>
</dbReference>
<feature type="transmembrane region" description="Helical" evidence="6">
    <location>
        <begin position="187"/>
        <end position="208"/>
    </location>
</feature>
<dbReference type="SUPFAM" id="SSF103481">
    <property type="entry name" value="Multidrug resistance efflux transporter EmrE"/>
    <property type="match status" value="2"/>
</dbReference>
<dbReference type="InterPro" id="IPR037185">
    <property type="entry name" value="EmrE-like"/>
</dbReference>
<keyword evidence="5 6" id="KW-0472">Membrane</keyword>
<feature type="transmembrane region" description="Helical" evidence="6">
    <location>
        <begin position="107"/>
        <end position="126"/>
    </location>
</feature>
<dbReference type="KEGG" id="taer:GT409_13795"/>
<keyword evidence="3 6" id="KW-0812">Transmembrane</keyword>
<dbReference type="AlphaFoldDB" id="A0A6P1MHB1"/>
<evidence type="ECO:0000256" key="6">
    <source>
        <dbReference type="SAM" id="Phobius"/>
    </source>
</evidence>
<dbReference type="PANTHER" id="PTHR32322:SF2">
    <property type="entry name" value="EAMA DOMAIN-CONTAINING PROTEIN"/>
    <property type="match status" value="1"/>
</dbReference>
<feature type="transmembrane region" description="Helical" evidence="6">
    <location>
        <begin position="133"/>
        <end position="150"/>
    </location>
</feature>
<evidence type="ECO:0000259" key="7">
    <source>
        <dbReference type="Pfam" id="PF00892"/>
    </source>
</evidence>
<feature type="transmembrane region" description="Helical" evidence="6">
    <location>
        <begin position="281"/>
        <end position="298"/>
    </location>
</feature>
<feature type="domain" description="EamA" evidence="7">
    <location>
        <begin position="160"/>
        <end position="293"/>
    </location>
</feature>
<evidence type="ECO:0000313" key="8">
    <source>
        <dbReference type="EMBL" id="QHI70465.1"/>
    </source>
</evidence>
<feature type="transmembrane region" description="Helical" evidence="6">
    <location>
        <begin position="43"/>
        <end position="60"/>
    </location>
</feature>
<evidence type="ECO:0000256" key="4">
    <source>
        <dbReference type="ARBA" id="ARBA00022989"/>
    </source>
</evidence>
<dbReference type="PANTHER" id="PTHR32322">
    <property type="entry name" value="INNER MEMBRANE TRANSPORTER"/>
    <property type="match status" value="1"/>
</dbReference>
<dbReference type="GO" id="GO:0016020">
    <property type="term" value="C:membrane"/>
    <property type="evidence" value="ECO:0007669"/>
    <property type="project" value="UniProtKB-SubCell"/>
</dbReference>
<dbReference type="InterPro" id="IPR050638">
    <property type="entry name" value="AA-Vitamin_Transporters"/>
</dbReference>
<evidence type="ECO:0000256" key="5">
    <source>
        <dbReference type="ARBA" id="ARBA00023136"/>
    </source>
</evidence>
<keyword evidence="4 6" id="KW-1133">Transmembrane helix</keyword>
<accession>A0A6P1MHB1</accession>
<name>A0A6P1MHB1_9BACT</name>
<feature type="transmembrane region" description="Helical" evidence="6">
    <location>
        <begin position="156"/>
        <end position="175"/>
    </location>
</feature>
<sequence>MSGPERSSGIGLTALILGVLLFSTVEVASKLMQIGDGIAGSNPFWLACFRFVITGLVLAAPARSELRRRNVRIGLRDWMVLFGVGLVGVTLMASLFHLGIMFLPANIAALIFSCNPVFVVLFAALMLSEKITLRKLGAVLLCLTGVGALAKDRADGVGLQGILIMAAATLAFALYTVFSKKIIPRYGALTIITLASLIGGVILLPIAFTLEGVPFSEYGAVDWFGTVYLAIFGTAIGYFLYIHGIGHVGAGTGSMAFFLKPFAAAFFAWLILDEKFSTPEILAGIFILAGMITALTPGKSSRAKPQRR</sequence>
<feature type="transmembrane region" description="Helical" evidence="6">
    <location>
        <begin position="220"/>
        <end position="241"/>
    </location>
</feature>
<dbReference type="RefSeq" id="WP_160629642.1">
    <property type="nucleotide sequence ID" value="NZ_CP047593.1"/>
</dbReference>
<feature type="transmembrane region" description="Helical" evidence="6">
    <location>
        <begin position="80"/>
        <end position="101"/>
    </location>
</feature>
<organism evidence="8 9">
    <name type="scientific">Tichowtungia aerotolerans</name>
    <dbReference type="NCBI Taxonomy" id="2697043"/>
    <lineage>
        <taxon>Bacteria</taxon>
        <taxon>Pseudomonadati</taxon>
        <taxon>Kiritimatiellota</taxon>
        <taxon>Tichowtungiia</taxon>
        <taxon>Tichowtungiales</taxon>
        <taxon>Tichowtungiaceae</taxon>
        <taxon>Tichowtungia</taxon>
    </lineage>
</organism>
<dbReference type="InterPro" id="IPR000620">
    <property type="entry name" value="EamA_dom"/>
</dbReference>
<evidence type="ECO:0000256" key="1">
    <source>
        <dbReference type="ARBA" id="ARBA00004141"/>
    </source>
</evidence>
<dbReference type="Proteomes" id="UP000464954">
    <property type="component" value="Chromosome"/>
</dbReference>
<evidence type="ECO:0000256" key="2">
    <source>
        <dbReference type="ARBA" id="ARBA00007362"/>
    </source>
</evidence>